<evidence type="ECO:0000256" key="1">
    <source>
        <dbReference type="SAM" id="Phobius"/>
    </source>
</evidence>
<sequence>MTLLTTLAAYQTPLSLILALAGPTIVPRLLSLRASTRSGIQKPPRQALTSLTKAILALHTVYLISQLVFPPYDLFTSNRLPILTPNDILRQYVSRNHLSSPIARQDELDFQVLLLQRLQSLDYRLLYARLGHESLSSCVWCTSPTDFLITALPGLGKVYVLELILLGVLSTTLVGGVEQASRRSNRWRSSFAWVLLGMILGEVGVRWFWDVRVVDGDCLHLSTTLHTLRSLILLFLPLFFLLLPIPSAKPDPSALFSSLNNTTSTLRLTSLTRTAALRSSALRSVLLRKGEMDARDDKSRRDDPAVQMRIKNLGLHVVEEIRQRGARWIREAWSGMIRIERGVADQSDIPGFS</sequence>
<proteinExistence type="predicted"/>
<name>A0A1Y2AJP4_9TREE</name>
<evidence type="ECO:0000313" key="2">
    <source>
        <dbReference type="EMBL" id="ORY22437.1"/>
    </source>
</evidence>
<dbReference type="PANTHER" id="PTHR39470:SF1">
    <property type="entry name" value="CHORISMATE SYNTHASE PROTEIN"/>
    <property type="match status" value="1"/>
</dbReference>
<keyword evidence="1" id="KW-0812">Transmembrane</keyword>
<keyword evidence="1" id="KW-1133">Transmembrane helix</keyword>
<reference evidence="2 3" key="1">
    <citation type="submission" date="2016-07" db="EMBL/GenBank/DDBJ databases">
        <title>Pervasive Adenine N6-methylation of Active Genes in Fungi.</title>
        <authorList>
            <consortium name="DOE Joint Genome Institute"/>
            <person name="Mondo S.J."/>
            <person name="Dannebaum R.O."/>
            <person name="Kuo R.C."/>
            <person name="Labutti K."/>
            <person name="Haridas S."/>
            <person name="Kuo A."/>
            <person name="Salamov A."/>
            <person name="Ahrendt S.R."/>
            <person name="Lipzen A."/>
            <person name="Sullivan W."/>
            <person name="Andreopoulos W.B."/>
            <person name="Clum A."/>
            <person name="Lindquist E."/>
            <person name="Daum C."/>
            <person name="Ramamoorthy G.K."/>
            <person name="Gryganskyi A."/>
            <person name="Culley D."/>
            <person name="Magnuson J.K."/>
            <person name="James T.Y."/>
            <person name="O'Malley M.A."/>
            <person name="Stajich J.E."/>
            <person name="Spatafora J.W."/>
            <person name="Visel A."/>
            <person name="Grigoriev I.V."/>
        </authorList>
    </citation>
    <scope>NUCLEOTIDE SEQUENCE [LARGE SCALE GENOMIC DNA]</scope>
    <source>
        <strain evidence="2 3">68-887.2</strain>
    </source>
</reference>
<keyword evidence="3" id="KW-1185">Reference proteome</keyword>
<feature type="transmembrane region" description="Helical" evidence="1">
    <location>
        <begin position="189"/>
        <end position="208"/>
    </location>
</feature>
<comment type="caution">
    <text evidence="2">The sequence shown here is derived from an EMBL/GenBank/DDBJ whole genome shotgun (WGS) entry which is preliminary data.</text>
</comment>
<gene>
    <name evidence="2" type="ORF">BCR39DRAFT_551588</name>
</gene>
<feature type="transmembrane region" description="Helical" evidence="1">
    <location>
        <begin position="228"/>
        <end position="245"/>
    </location>
</feature>
<dbReference type="InParanoid" id="A0A1Y2AJP4"/>
<dbReference type="AlphaFoldDB" id="A0A1Y2AJP4"/>
<feature type="transmembrane region" description="Helical" evidence="1">
    <location>
        <begin position="51"/>
        <end position="69"/>
    </location>
</feature>
<feature type="transmembrane region" description="Helical" evidence="1">
    <location>
        <begin position="158"/>
        <end position="177"/>
    </location>
</feature>
<dbReference type="PANTHER" id="PTHR39470">
    <property type="entry name" value="CHROMOSOME 10, WHOLE GENOME SHOTGUN SEQUENCE"/>
    <property type="match status" value="1"/>
</dbReference>
<dbReference type="EMBL" id="MCFC01000093">
    <property type="protein sequence ID" value="ORY22437.1"/>
    <property type="molecule type" value="Genomic_DNA"/>
</dbReference>
<organism evidence="2 3">
    <name type="scientific">Naematelia encephala</name>
    <dbReference type="NCBI Taxonomy" id="71784"/>
    <lineage>
        <taxon>Eukaryota</taxon>
        <taxon>Fungi</taxon>
        <taxon>Dikarya</taxon>
        <taxon>Basidiomycota</taxon>
        <taxon>Agaricomycotina</taxon>
        <taxon>Tremellomycetes</taxon>
        <taxon>Tremellales</taxon>
        <taxon>Naemateliaceae</taxon>
        <taxon>Naematelia</taxon>
    </lineage>
</organism>
<dbReference type="OrthoDB" id="4218123at2759"/>
<protein>
    <submittedName>
        <fullName evidence="2">Uncharacterized protein</fullName>
    </submittedName>
</protein>
<keyword evidence="1" id="KW-0472">Membrane</keyword>
<dbReference type="STRING" id="71784.A0A1Y2AJP4"/>
<evidence type="ECO:0000313" key="3">
    <source>
        <dbReference type="Proteomes" id="UP000193986"/>
    </source>
</evidence>
<feature type="transmembrane region" description="Helical" evidence="1">
    <location>
        <begin position="12"/>
        <end position="30"/>
    </location>
</feature>
<dbReference type="Proteomes" id="UP000193986">
    <property type="component" value="Unassembled WGS sequence"/>
</dbReference>
<accession>A0A1Y2AJP4</accession>